<comment type="caution">
    <text evidence="2">The sequence shown here is derived from an EMBL/GenBank/DDBJ whole genome shotgun (WGS) entry which is preliminary data.</text>
</comment>
<evidence type="ECO:0000259" key="1">
    <source>
        <dbReference type="PROSITE" id="PS50011"/>
    </source>
</evidence>
<dbReference type="PROSITE" id="PS50011">
    <property type="entry name" value="PROTEIN_KINASE_DOM"/>
    <property type="match status" value="1"/>
</dbReference>
<dbReference type="PANTHER" id="PTHR44329:SF214">
    <property type="entry name" value="PROTEIN KINASE DOMAIN-CONTAINING PROTEIN"/>
    <property type="match status" value="1"/>
</dbReference>
<dbReference type="InterPro" id="IPR051681">
    <property type="entry name" value="Ser/Thr_Kinases-Pseudokinases"/>
</dbReference>
<dbReference type="AlphaFoldDB" id="A0A8H3C1Y8"/>
<dbReference type="Gene3D" id="1.10.510.10">
    <property type="entry name" value="Transferase(Phosphotransferase) domain 1"/>
    <property type="match status" value="1"/>
</dbReference>
<gene>
    <name evidence="2" type="ORF">RDB_LOCUS82069</name>
</gene>
<dbReference type="GO" id="GO:0004674">
    <property type="term" value="F:protein serine/threonine kinase activity"/>
    <property type="evidence" value="ECO:0007669"/>
    <property type="project" value="TreeGrafter"/>
</dbReference>
<dbReference type="PANTHER" id="PTHR44329">
    <property type="entry name" value="SERINE/THREONINE-PROTEIN KINASE TNNI3K-RELATED"/>
    <property type="match status" value="1"/>
</dbReference>
<dbReference type="InterPro" id="IPR001245">
    <property type="entry name" value="Ser-Thr/Tyr_kinase_cat_dom"/>
</dbReference>
<dbReference type="EMBL" id="CAJMWY010001577">
    <property type="protein sequence ID" value="CAE6470757.1"/>
    <property type="molecule type" value="Genomic_DNA"/>
</dbReference>
<proteinExistence type="predicted"/>
<feature type="domain" description="Protein kinase" evidence="1">
    <location>
        <begin position="1"/>
        <end position="158"/>
    </location>
</feature>
<accession>A0A8H3C1Y8</accession>
<dbReference type="GO" id="GO:0005524">
    <property type="term" value="F:ATP binding"/>
    <property type="evidence" value="ECO:0007669"/>
    <property type="project" value="InterPro"/>
</dbReference>
<evidence type="ECO:0000313" key="3">
    <source>
        <dbReference type="Proteomes" id="UP000663861"/>
    </source>
</evidence>
<evidence type="ECO:0000313" key="2">
    <source>
        <dbReference type="EMBL" id="CAE6470757.1"/>
    </source>
</evidence>
<organism evidence="2 3">
    <name type="scientific">Rhizoctonia solani</name>
    <dbReference type="NCBI Taxonomy" id="456999"/>
    <lineage>
        <taxon>Eukaryota</taxon>
        <taxon>Fungi</taxon>
        <taxon>Dikarya</taxon>
        <taxon>Basidiomycota</taxon>
        <taxon>Agaricomycotina</taxon>
        <taxon>Agaricomycetes</taxon>
        <taxon>Cantharellales</taxon>
        <taxon>Ceratobasidiaceae</taxon>
        <taxon>Rhizoctonia</taxon>
    </lineage>
</organism>
<dbReference type="PROSITE" id="PS00108">
    <property type="entry name" value="PROTEIN_KINASE_ST"/>
    <property type="match status" value="1"/>
</dbReference>
<sequence length="158" mass="17452">MISPWMDNGNLSQYVKSRPDVDRWALCIQVAEGLAYIHGIGMVHGDMKATNILVSDDGVVKIGDFGNSVLEECSLRCTATTKVGGGTIRWMARELLVPGHQPGTPVDEDVHEGAITTPEVDRNTKTDVYSLGMTILLTRQLNRRSYRVDYLTMNTKAI</sequence>
<dbReference type="Pfam" id="PF07714">
    <property type="entry name" value="PK_Tyr_Ser-Thr"/>
    <property type="match status" value="1"/>
</dbReference>
<dbReference type="InterPro" id="IPR000719">
    <property type="entry name" value="Prot_kinase_dom"/>
</dbReference>
<dbReference type="InterPro" id="IPR008271">
    <property type="entry name" value="Ser/Thr_kinase_AS"/>
</dbReference>
<name>A0A8H3C1Y8_9AGAM</name>
<dbReference type="InterPro" id="IPR011009">
    <property type="entry name" value="Kinase-like_dom_sf"/>
</dbReference>
<dbReference type="Proteomes" id="UP000663861">
    <property type="component" value="Unassembled WGS sequence"/>
</dbReference>
<protein>
    <recommendedName>
        <fullName evidence="1">Protein kinase domain-containing protein</fullName>
    </recommendedName>
</protein>
<dbReference type="SUPFAM" id="SSF56112">
    <property type="entry name" value="Protein kinase-like (PK-like)"/>
    <property type="match status" value="1"/>
</dbReference>
<reference evidence="2" key="1">
    <citation type="submission" date="2021-01" db="EMBL/GenBank/DDBJ databases">
        <authorList>
            <person name="Kaushik A."/>
        </authorList>
    </citation>
    <scope>NUCLEOTIDE SEQUENCE</scope>
    <source>
        <strain evidence="2">AG4-RS23</strain>
    </source>
</reference>